<dbReference type="EMBL" id="JACAZH010000004">
    <property type="protein sequence ID" value="KAF7371314.1"/>
    <property type="molecule type" value="Genomic_DNA"/>
</dbReference>
<proteinExistence type="predicted"/>
<evidence type="ECO:0000313" key="3">
    <source>
        <dbReference type="Proteomes" id="UP000623467"/>
    </source>
</evidence>
<sequence length="465" mass="52243">MMSLAEFPQDLLIELTKQLDIQELLNLLATCRVLCKLQHERSLWLDALIRIKEVDYQPLPLSTAIPLEKLFTNQLQDVARQALRLRKNLQSDKPRHFQLHSFSVRTSPRIKNIFFIPGTHLVVTNTYGSMDCWDITTAQRVGHLRLPGLWVRTESAVCMDETGKTLLAGCIHSFGTNSIQNLVAICVDFHDRTQISISHVISPPTSLPYSWTSGFFIDSRMMGFVAESVIVSWRMDAAAAIEISPQDVVDGDRANCVPWGRSIYVLPSDEISNWGMTSDGLIQILAHPMSAHPISDREIVITNTFPTSTFPTQYPSDIEISIRTSPQVLLPHYGIFAVTCRSFTCNFRTDCFSMIHFRPAHAKSVEDDLEFSQGAVYKHHDHIYDMAAGISGTYVLVRVRVANQFEESYLGLVHFSGAAVPHITFRKLDVDGKLVASCAKIALDDALGLVLLLDWEGKMTIFSYL</sequence>
<evidence type="ECO:0000259" key="1">
    <source>
        <dbReference type="PROSITE" id="PS50181"/>
    </source>
</evidence>
<dbReference type="Proteomes" id="UP000623467">
    <property type="component" value="Unassembled WGS sequence"/>
</dbReference>
<dbReference type="PROSITE" id="PS50181">
    <property type="entry name" value="FBOX"/>
    <property type="match status" value="1"/>
</dbReference>
<dbReference type="InterPro" id="IPR036047">
    <property type="entry name" value="F-box-like_dom_sf"/>
</dbReference>
<organism evidence="2 3">
    <name type="scientific">Mycena sanguinolenta</name>
    <dbReference type="NCBI Taxonomy" id="230812"/>
    <lineage>
        <taxon>Eukaryota</taxon>
        <taxon>Fungi</taxon>
        <taxon>Dikarya</taxon>
        <taxon>Basidiomycota</taxon>
        <taxon>Agaricomycotina</taxon>
        <taxon>Agaricomycetes</taxon>
        <taxon>Agaricomycetidae</taxon>
        <taxon>Agaricales</taxon>
        <taxon>Marasmiineae</taxon>
        <taxon>Mycenaceae</taxon>
        <taxon>Mycena</taxon>
    </lineage>
</organism>
<evidence type="ECO:0000313" key="2">
    <source>
        <dbReference type="EMBL" id="KAF7371314.1"/>
    </source>
</evidence>
<gene>
    <name evidence="2" type="ORF">MSAN_00767500</name>
</gene>
<comment type="caution">
    <text evidence="2">The sequence shown here is derived from an EMBL/GenBank/DDBJ whole genome shotgun (WGS) entry which is preliminary data.</text>
</comment>
<reference evidence="2" key="1">
    <citation type="submission" date="2020-05" db="EMBL/GenBank/DDBJ databases">
        <title>Mycena genomes resolve the evolution of fungal bioluminescence.</title>
        <authorList>
            <person name="Tsai I.J."/>
        </authorList>
    </citation>
    <scope>NUCLEOTIDE SEQUENCE</scope>
    <source>
        <strain evidence="2">160909Yilan</strain>
    </source>
</reference>
<keyword evidence="3" id="KW-1185">Reference proteome</keyword>
<dbReference type="SUPFAM" id="SSF81383">
    <property type="entry name" value="F-box domain"/>
    <property type="match status" value="1"/>
</dbReference>
<protein>
    <submittedName>
        <fullName evidence="2">F-box domain-containing protein</fullName>
    </submittedName>
</protein>
<dbReference type="OrthoDB" id="3042786at2759"/>
<accession>A0A8H6Z673</accession>
<feature type="domain" description="F-box" evidence="1">
    <location>
        <begin position="1"/>
        <end position="47"/>
    </location>
</feature>
<name>A0A8H6Z673_9AGAR</name>
<dbReference type="AlphaFoldDB" id="A0A8H6Z673"/>
<dbReference type="InterPro" id="IPR001810">
    <property type="entry name" value="F-box_dom"/>
</dbReference>